<dbReference type="InterPro" id="IPR052155">
    <property type="entry name" value="Biofilm_reg_signaling"/>
</dbReference>
<dbReference type="CDD" id="cd01949">
    <property type="entry name" value="GGDEF"/>
    <property type="match status" value="1"/>
</dbReference>
<dbReference type="InterPro" id="IPR000014">
    <property type="entry name" value="PAS"/>
</dbReference>
<dbReference type="Proteomes" id="UP000011765">
    <property type="component" value="Chromosome"/>
</dbReference>
<sequence length="721" mass="84297">MSIYSDEIGFFTTRKIEILSNLASTFGVVLSIIENMKEKFLLEDVLSRSIQGIVITDSDNKIIYTNPAFTKITGYSREETIGQNPSILKSDMHSKEFYSDMWKKLKKDGFFSGKIYNKRKDGTIYPEIITISIIKDNEGKIIYYTSFFIDISDIEDKDKKIKYLMFHDSKTGLLNTKGFYDKLNELATNKNNFIVVYIDLDNFAYLNTLYGIENGDLLLKDFGQFLEQDVCKKEDYVCYFGSDEFAIISLNKTSENATDYIKELNIKIKNKEFNINSNKVKLSGCIGVSMYPVDSNKPDSIISFAQASCVKAKQIGKGQCVFYSESIQKEFENKLHLHTEITQAIERFEFELFYQPIFEISSKSINHAEALIRWRHNERGILSPYAFIPFAEESDLIEKIDYYVIEKSLNDLKTLQDHNINMSISANLTSKTFLSDNFLENFKKIFYKKNINPNHYRFEITESIALSNVERTKKYIEELGKIGIYFNMDDFGTGYSSLSYLNRFNFKNIKIDSSFVLNYEKDYKLATLVSSIINMLNSLNFDITAEGIENEFLFFAFNHLNCHFLQGYFLSKPIPLKNFISFIKNFKLDNTLLDFLRKSTKTMDFDLIRAKYEIYRFIKRIESIVQEKKFGENLYVLKDYKNCAFGKWYYSNIEKYKNFKIFKDIETNHVALHKITEKLISELPNEKILYKDLEKLKKRAFKLNSLVDNLEIESFCMVPKN</sequence>
<gene>
    <name evidence="5" type="ORF">Thena_1067</name>
</gene>
<feature type="domain" description="PAS" evidence="1">
    <location>
        <begin position="38"/>
        <end position="84"/>
    </location>
</feature>
<dbReference type="RefSeq" id="WP_013756416.1">
    <property type="nucleotide sequence ID" value="NC_015499.1"/>
</dbReference>
<dbReference type="Pfam" id="PF00990">
    <property type="entry name" value="GGDEF"/>
    <property type="match status" value="1"/>
</dbReference>
<dbReference type="Pfam" id="PF00563">
    <property type="entry name" value="EAL"/>
    <property type="match status" value="1"/>
</dbReference>
<dbReference type="PROSITE" id="PS50883">
    <property type="entry name" value="EAL"/>
    <property type="match status" value="1"/>
</dbReference>
<dbReference type="InterPro" id="IPR000160">
    <property type="entry name" value="GGDEF_dom"/>
</dbReference>
<dbReference type="EMBL" id="CP002690">
    <property type="protein sequence ID" value="AEE14694.1"/>
    <property type="molecule type" value="Genomic_DNA"/>
</dbReference>
<dbReference type="Pfam" id="PF13682">
    <property type="entry name" value="CZB"/>
    <property type="match status" value="1"/>
</dbReference>
<protein>
    <recommendedName>
        <fullName evidence="7">Diguanylate cyclase/phosphodiesterase with PAS/PAC sensor(S)</fullName>
    </recommendedName>
</protein>
<keyword evidence="6" id="KW-1185">Reference proteome</keyword>
<dbReference type="InterPro" id="IPR025991">
    <property type="entry name" value="Chemoreceptor_zinc-bind_dom"/>
</dbReference>
<dbReference type="SMART" id="SM00091">
    <property type="entry name" value="PAS"/>
    <property type="match status" value="1"/>
</dbReference>
<dbReference type="NCBIfam" id="TIGR00254">
    <property type="entry name" value="GGDEF"/>
    <property type="match status" value="1"/>
</dbReference>
<organism evidence="5 6">
    <name type="scientific">Thermodesulfobium narugense DSM 14796</name>
    <dbReference type="NCBI Taxonomy" id="747365"/>
    <lineage>
        <taxon>Bacteria</taxon>
        <taxon>Pseudomonadati</taxon>
        <taxon>Thermodesulfobiota</taxon>
        <taxon>Thermodesulfobiia</taxon>
        <taxon>Thermodesulfobiales</taxon>
        <taxon>Thermodesulfobiaceae</taxon>
        <taxon>Thermodesulfobium</taxon>
    </lineage>
</organism>
<dbReference type="PROSITE" id="PS50113">
    <property type="entry name" value="PAC"/>
    <property type="match status" value="1"/>
</dbReference>
<dbReference type="STRING" id="747365.Thena_1067"/>
<dbReference type="AlphaFoldDB" id="M1E8V6"/>
<dbReference type="CDD" id="cd01948">
    <property type="entry name" value="EAL"/>
    <property type="match status" value="1"/>
</dbReference>
<dbReference type="Pfam" id="PF13426">
    <property type="entry name" value="PAS_9"/>
    <property type="match status" value="1"/>
</dbReference>
<dbReference type="HOGENOM" id="CLU_000445_70_50_9"/>
<dbReference type="InterPro" id="IPR029787">
    <property type="entry name" value="Nucleotide_cyclase"/>
</dbReference>
<dbReference type="InterPro" id="IPR001610">
    <property type="entry name" value="PAC"/>
</dbReference>
<reference evidence="5 6" key="1">
    <citation type="submission" date="2011-04" db="EMBL/GenBank/DDBJ databases">
        <title>The complete genome of Thermodesulfobium narugense DSM 14796.</title>
        <authorList>
            <consortium name="US DOE Joint Genome Institute (JGI-PGF)"/>
            <person name="Lucas S."/>
            <person name="Han J."/>
            <person name="Lapidus A."/>
            <person name="Bruce D."/>
            <person name="Goodwin L."/>
            <person name="Pitluck S."/>
            <person name="Peters L."/>
            <person name="Kyrpides N."/>
            <person name="Mavromatis K."/>
            <person name="Pagani I."/>
            <person name="Ivanova N."/>
            <person name="Ovchinnikova G."/>
            <person name="Zhang X."/>
            <person name="Saunders L."/>
            <person name="Detter J.C."/>
            <person name="Tapia R."/>
            <person name="Han C."/>
            <person name="Land M."/>
            <person name="Hauser L."/>
            <person name="Markowitz V."/>
            <person name="Cheng J.-F."/>
            <person name="Hugenholtz P."/>
            <person name="Woyke T."/>
            <person name="Wu D."/>
            <person name="Spring S."/>
            <person name="Schroeder M."/>
            <person name="Brambilla E."/>
            <person name="Klenk H.-P."/>
            <person name="Eisen J.A."/>
        </authorList>
    </citation>
    <scope>NUCLEOTIDE SEQUENCE [LARGE SCALE GENOMIC DNA]</scope>
    <source>
        <strain evidence="5 6">DSM 14796</strain>
    </source>
</reference>
<dbReference type="InterPro" id="IPR035965">
    <property type="entry name" value="PAS-like_dom_sf"/>
</dbReference>
<evidence type="ECO:0000313" key="6">
    <source>
        <dbReference type="Proteomes" id="UP000011765"/>
    </source>
</evidence>
<dbReference type="Gene3D" id="3.30.450.20">
    <property type="entry name" value="PAS domain"/>
    <property type="match status" value="1"/>
</dbReference>
<evidence type="ECO:0008006" key="7">
    <source>
        <dbReference type="Google" id="ProtNLM"/>
    </source>
</evidence>
<feature type="domain" description="GGDEF" evidence="4">
    <location>
        <begin position="191"/>
        <end position="325"/>
    </location>
</feature>
<dbReference type="InterPro" id="IPR001633">
    <property type="entry name" value="EAL_dom"/>
</dbReference>
<evidence type="ECO:0000259" key="4">
    <source>
        <dbReference type="PROSITE" id="PS50887"/>
    </source>
</evidence>
<dbReference type="InterPro" id="IPR043128">
    <property type="entry name" value="Rev_trsase/Diguanyl_cyclase"/>
</dbReference>
<dbReference type="SUPFAM" id="SSF55785">
    <property type="entry name" value="PYP-like sensor domain (PAS domain)"/>
    <property type="match status" value="1"/>
</dbReference>
<feature type="domain" description="PAC" evidence="2">
    <location>
        <begin position="111"/>
        <end position="163"/>
    </location>
</feature>
<dbReference type="OrthoDB" id="9762141at2"/>
<evidence type="ECO:0000259" key="2">
    <source>
        <dbReference type="PROSITE" id="PS50113"/>
    </source>
</evidence>
<proteinExistence type="predicted"/>
<dbReference type="eggNOG" id="COG2199">
    <property type="taxonomic scope" value="Bacteria"/>
</dbReference>
<dbReference type="SUPFAM" id="SSF141868">
    <property type="entry name" value="EAL domain-like"/>
    <property type="match status" value="1"/>
</dbReference>
<dbReference type="KEGG" id="tnr:Thena_1067"/>
<accession>M1E8V6</accession>
<dbReference type="CDD" id="cd00130">
    <property type="entry name" value="PAS"/>
    <property type="match status" value="1"/>
</dbReference>
<evidence type="ECO:0000313" key="5">
    <source>
        <dbReference type="EMBL" id="AEE14694.1"/>
    </source>
</evidence>
<evidence type="ECO:0000259" key="3">
    <source>
        <dbReference type="PROSITE" id="PS50883"/>
    </source>
</evidence>
<evidence type="ECO:0000259" key="1">
    <source>
        <dbReference type="PROSITE" id="PS50112"/>
    </source>
</evidence>
<dbReference type="SMART" id="SM00052">
    <property type="entry name" value="EAL"/>
    <property type="match status" value="1"/>
</dbReference>
<dbReference type="PROSITE" id="PS50112">
    <property type="entry name" value="PAS"/>
    <property type="match status" value="1"/>
</dbReference>
<dbReference type="PANTHER" id="PTHR44757">
    <property type="entry name" value="DIGUANYLATE CYCLASE DGCP"/>
    <property type="match status" value="1"/>
</dbReference>
<dbReference type="eggNOG" id="COG2200">
    <property type="taxonomic scope" value="Bacteria"/>
</dbReference>
<dbReference type="Gene3D" id="1.20.120.30">
    <property type="entry name" value="Aspartate receptor, ligand-binding domain"/>
    <property type="match status" value="1"/>
</dbReference>
<dbReference type="NCBIfam" id="TIGR00229">
    <property type="entry name" value="sensory_box"/>
    <property type="match status" value="1"/>
</dbReference>
<dbReference type="SMART" id="SM00267">
    <property type="entry name" value="GGDEF"/>
    <property type="match status" value="1"/>
</dbReference>
<dbReference type="eggNOG" id="COG3829">
    <property type="taxonomic scope" value="Bacteria"/>
</dbReference>
<dbReference type="Gene3D" id="3.20.20.450">
    <property type="entry name" value="EAL domain"/>
    <property type="match status" value="1"/>
</dbReference>
<dbReference type="InterPro" id="IPR000700">
    <property type="entry name" value="PAS-assoc_C"/>
</dbReference>
<dbReference type="PROSITE" id="PS50887">
    <property type="entry name" value="GGDEF"/>
    <property type="match status" value="1"/>
</dbReference>
<dbReference type="SUPFAM" id="SSF55073">
    <property type="entry name" value="Nucleotide cyclase"/>
    <property type="match status" value="1"/>
</dbReference>
<dbReference type="InterPro" id="IPR035919">
    <property type="entry name" value="EAL_sf"/>
</dbReference>
<feature type="domain" description="EAL" evidence="3">
    <location>
        <begin position="334"/>
        <end position="587"/>
    </location>
</feature>
<dbReference type="Gene3D" id="3.30.70.270">
    <property type="match status" value="1"/>
</dbReference>
<dbReference type="SMART" id="SM00086">
    <property type="entry name" value="PAC"/>
    <property type="match status" value="1"/>
</dbReference>
<dbReference type="PANTHER" id="PTHR44757:SF2">
    <property type="entry name" value="BIOFILM ARCHITECTURE MAINTENANCE PROTEIN MBAA"/>
    <property type="match status" value="1"/>
</dbReference>
<name>M1E8V6_9BACT</name>